<dbReference type="GO" id="GO:0003676">
    <property type="term" value="F:nucleic acid binding"/>
    <property type="evidence" value="ECO:0007669"/>
    <property type="project" value="InterPro"/>
</dbReference>
<reference evidence="2" key="1">
    <citation type="submission" date="2018-05" db="EMBL/GenBank/DDBJ databases">
        <authorList>
            <person name="Lanie J.A."/>
            <person name="Ng W.-L."/>
            <person name="Kazmierczak K.M."/>
            <person name="Andrzejewski T.M."/>
            <person name="Davidsen T.M."/>
            <person name="Wayne K.J."/>
            <person name="Tettelin H."/>
            <person name="Glass J.I."/>
            <person name="Rusch D."/>
            <person name="Podicherti R."/>
            <person name="Tsui H.-C.T."/>
            <person name="Winkler M.E."/>
        </authorList>
    </citation>
    <scope>NUCLEOTIDE SEQUENCE</scope>
</reference>
<sequence>MYVVIYTDGACRGNPGPSGIGASIENENGDEIAIVSSYIGNGTNNRAEYMAAIEGVKKAIQLNAEEIELRMDSL</sequence>
<feature type="domain" description="RNase H type-1" evidence="1">
    <location>
        <begin position="1"/>
        <end position="74"/>
    </location>
</feature>
<organism evidence="2">
    <name type="scientific">marine metagenome</name>
    <dbReference type="NCBI Taxonomy" id="408172"/>
    <lineage>
        <taxon>unclassified sequences</taxon>
        <taxon>metagenomes</taxon>
        <taxon>ecological metagenomes</taxon>
    </lineage>
</organism>
<dbReference type="InterPro" id="IPR053151">
    <property type="entry name" value="RNase_H-like"/>
</dbReference>
<dbReference type="AlphaFoldDB" id="A0A382LSS8"/>
<dbReference type="InterPro" id="IPR002156">
    <property type="entry name" value="RNaseH_domain"/>
</dbReference>
<dbReference type="EMBL" id="UINC01088516">
    <property type="protein sequence ID" value="SVC38815.1"/>
    <property type="molecule type" value="Genomic_DNA"/>
</dbReference>
<evidence type="ECO:0000259" key="1">
    <source>
        <dbReference type="PROSITE" id="PS50879"/>
    </source>
</evidence>
<dbReference type="Pfam" id="PF00075">
    <property type="entry name" value="RNase_H"/>
    <property type="match status" value="1"/>
</dbReference>
<protein>
    <recommendedName>
        <fullName evidence="1">RNase H type-1 domain-containing protein</fullName>
    </recommendedName>
</protein>
<feature type="non-terminal residue" evidence="2">
    <location>
        <position position="74"/>
    </location>
</feature>
<name>A0A382LSS8_9ZZZZ</name>
<dbReference type="PANTHER" id="PTHR47723">
    <property type="entry name" value="OS05G0353850 PROTEIN"/>
    <property type="match status" value="1"/>
</dbReference>
<accession>A0A382LSS8</accession>
<dbReference type="InterPro" id="IPR012337">
    <property type="entry name" value="RNaseH-like_sf"/>
</dbReference>
<dbReference type="InterPro" id="IPR036397">
    <property type="entry name" value="RNaseH_sf"/>
</dbReference>
<evidence type="ECO:0000313" key="2">
    <source>
        <dbReference type="EMBL" id="SVC38815.1"/>
    </source>
</evidence>
<dbReference type="Gene3D" id="3.30.420.10">
    <property type="entry name" value="Ribonuclease H-like superfamily/Ribonuclease H"/>
    <property type="match status" value="1"/>
</dbReference>
<dbReference type="GO" id="GO:0004523">
    <property type="term" value="F:RNA-DNA hybrid ribonuclease activity"/>
    <property type="evidence" value="ECO:0007669"/>
    <property type="project" value="InterPro"/>
</dbReference>
<dbReference type="PROSITE" id="PS50879">
    <property type="entry name" value="RNASE_H_1"/>
    <property type="match status" value="1"/>
</dbReference>
<dbReference type="SUPFAM" id="SSF53098">
    <property type="entry name" value="Ribonuclease H-like"/>
    <property type="match status" value="1"/>
</dbReference>
<gene>
    <name evidence="2" type="ORF">METZ01_LOCUS291669</name>
</gene>
<dbReference type="PANTHER" id="PTHR47723:SF19">
    <property type="entry name" value="POLYNUCLEOTIDYL TRANSFERASE, RIBONUCLEASE H-LIKE SUPERFAMILY PROTEIN"/>
    <property type="match status" value="1"/>
</dbReference>
<proteinExistence type="predicted"/>